<reference evidence="1" key="1">
    <citation type="submission" date="2020-02" db="EMBL/GenBank/DDBJ databases">
        <authorList>
            <person name="Meier V. D."/>
        </authorList>
    </citation>
    <scope>NUCLEOTIDE SEQUENCE</scope>
    <source>
        <strain evidence="1">AVDCRST_MAG84</strain>
    </source>
</reference>
<name>A0A6J4LHL9_9CYAN</name>
<sequence length="61" mass="7086">MYLIIAGDLEIKDSKPLEQKGQSRDFEIAKQKADNYPKSYAQIEVIDSKTNECLYFKKRDA</sequence>
<proteinExistence type="predicted"/>
<accession>A0A6J4LHL9</accession>
<dbReference type="AlphaFoldDB" id="A0A6J4LHL9"/>
<protein>
    <submittedName>
        <fullName evidence="1">Uncharacterized protein</fullName>
    </submittedName>
</protein>
<gene>
    <name evidence="1" type="ORF">AVDCRST_MAG84-1972</name>
</gene>
<organism evidence="1">
    <name type="scientific">uncultured Microcoleus sp</name>
    <dbReference type="NCBI Taxonomy" id="259945"/>
    <lineage>
        <taxon>Bacteria</taxon>
        <taxon>Bacillati</taxon>
        <taxon>Cyanobacteriota</taxon>
        <taxon>Cyanophyceae</taxon>
        <taxon>Oscillatoriophycideae</taxon>
        <taxon>Oscillatoriales</taxon>
        <taxon>Microcoleaceae</taxon>
        <taxon>Microcoleus</taxon>
        <taxon>environmental samples</taxon>
    </lineage>
</organism>
<evidence type="ECO:0000313" key="1">
    <source>
        <dbReference type="EMBL" id="CAA9333137.1"/>
    </source>
</evidence>
<dbReference type="EMBL" id="CADCTZ010000326">
    <property type="protein sequence ID" value="CAA9333137.1"/>
    <property type="molecule type" value="Genomic_DNA"/>
</dbReference>